<dbReference type="AlphaFoldDB" id="A0A9N8HGE5"/>
<protein>
    <submittedName>
        <fullName evidence="1">Uncharacterized protein</fullName>
    </submittedName>
</protein>
<organism evidence="1 2">
    <name type="scientific">Seminavis robusta</name>
    <dbReference type="NCBI Taxonomy" id="568900"/>
    <lineage>
        <taxon>Eukaryota</taxon>
        <taxon>Sar</taxon>
        <taxon>Stramenopiles</taxon>
        <taxon>Ochrophyta</taxon>
        <taxon>Bacillariophyta</taxon>
        <taxon>Bacillariophyceae</taxon>
        <taxon>Bacillariophycidae</taxon>
        <taxon>Naviculales</taxon>
        <taxon>Naviculaceae</taxon>
        <taxon>Seminavis</taxon>
    </lineage>
</organism>
<sequence>MMATQQPTTHAGALWGGLKGAGKKASIAGQKAKLGGEMLLLDQKIKNRKQNFGIGLYDHLANIADGDAMFIIDNPALENIRGLFVTTYKDNKALHQKVKGHQLKLAQVAEERRCVQSRHGGKLSFDVPADTVGERIMNAPKLARIAGQETKVKTAKAVVEREMTANKQNFGLALYAHLVELELCDHWVPEDKDVRFHYEECRRDIARFEIIKDEKGEDIDVLGNEN</sequence>
<proteinExistence type="predicted"/>
<comment type="caution">
    <text evidence="1">The sequence shown here is derived from an EMBL/GenBank/DDBJ whole genome shotgun (WGS) entry which is preliminary data.</text>
</comment>
<dbReference type="EMBL" id="CAICTM010000627">
    <property type="protein sequence ID" value="CAB9514043.1"/>
    <property type="molecule type" value="Genomic_DNA"/>
</dbReference>
<accession>A0A9N8HGE5</accession>
<name>A0A9N8HGE5_9STRA</name>
<dbReference type="Proteomes" id="UP001153069">
    <property type="component" value="Unassembled WGS sequence"/>
</dbReference>
<gene>
    <name evidence="1" type="ORF">SEMRO_628_G178060.1</name>
</gene>
<evidence type="ECO:0000313" key="2">
    <source>
        <dbReference type="Proteomes" id="UP001153069"/>
    </source>
</evidence>
<keyword evidence="2" id="KW-1185">Reference proteome</keyword>
<evidence type="ECO:0000313" key="1">
    <source>
        <dbReference type="EMBL" id="CAB9514043.1"/>
    </source>
</evidence>
<dbReference type="OrthoDB" id="46359at2759"/>
<reference evidence="1" key="1">
    <citation type="submission" date="2020-06" db="EMBL/GenBank/DDBJ databases">
        <authorList>
            <consortium name="Plant Systems Biology data submission"/>
        </authorList>
    </citation>
    <scope>NUCLEOTIDE SEQUENCE</scope>
    <source>
        <strain evidence="1">D6</strain>
    </source>
</reference>